<keyword evidence="2" id="KW-1185">Reference proteome</keyword>
<evidence type="ECO:0000313" key="1">
    <source>
        <dbReference type="EMBL" id="KAF9456313.1"/>
    </source>
</evidence>
<protein>
    <recommendedName>
        <fullName evidence="3">RING-type domain-containing protein</fullName>
    </recommendedName>
</protein>
<reference evidence="1" key="1">
    <citation type="submission" date="2020-11" db="EMBL/GenBank/DDBJ databases">
        <authorList>
            <consortium name="DOE Joint Genome Institute"/>
            <person name="Ahrendt S."/>
            <person name="Riley R."/>
            <person name="Andreopoulos W."/>
            <person name="Labutti K."/>
            <person name="Pangilinan J."/>
            <person name="Ruiz-Duenas F.J."/>
            <person name="Barrasa J.M."/>
            <person name="Sanchez-Garcia M."/>
            <person name="Camarero S."/>
            <person name="Miyauchi S."/>
            <person name="Serrano A."/>
            <person name="Linde D."/>
            <person name="Babiker R."/>
            <person name="Drula E."/>
            <person name="Ayuso-Fernandez I."/>
            <person name="Pacheco R."/>
            <person name="Padilla G."/>
            <person name="Ferreira P."/>
            <person name="Barriuso J."/>
            <person name="Kellner H."/>
            <person name="Castanera R."/>
            <person name="Alfaro M."/>
            <person name="Ramirez L."/>
            <person name="Pisabarro A.G."/>
            <person name="Kuo A."/>
            <person name="Tritt A."/>
            <person name="Lipzen A."/>
            <person name="He G."/>
            <person name="Yan M."/>
            <person name="Ng V."/>
            <person name="Cullen D."/>
            <person name="Martin F."/>
            <person name="Rosso M.-N."/>
            <person name="Henrissat B."/>
            <person name="Hibbett D."/>
            <person name="Martinez A.T."/>
            <person name="Grigoriev I.V."/>
        </authorList>
    </citation>
    <scope>NUCLEOTIDE SEQUENCE</scope>
    <source>
        <strain evidence="1">CBS 247.69</strain>
    </source>
</reference>
<evidence type="ECO:0000313" key="2">
    <source>
        <dbReference type="Proteomes" id="UP000807353"/>
    </source>
</evidence>
<name>A0A9P5XT09_9AGAR</name>
<dbReference type="OrthoDB" id="6105938at2759"/>
<comment type="caution">
    <text evidence="1">The sequence shown here is derived from an EMBL/GenBank/DDBJ whole genome shotgun (WGS) entry which is preliminary data.</text>
</comment>
<gene>
    <name evidence="1" type="ORF">BDZ94DRAFT_1276011</name>
</gene>
<organism evidence="1 2">
    <name type="scientific">Collybia nuda</name>
    <dbReference type="NCBI Taxonomy" id="64659"/>
    <lineage>
        <taxon>Eukaryota</taxon>
        <taxon>Fungi</taxon>
        <taxon>Dikarya</taxon>
        <taxon>Basidiomycota</taxon>
        <taxon>Agaricomycotina</taxon>
        <taxon>Agaricomycetes</taxon>
        <taxon>Agaricomycetidae</taxon>
        <taxon>Agaricales</taxon>
        <taxon>Tricholomatineae</taxon>
        <taxon>Clitocybaceae</taxon>
        <taxon>Collybia</taxon>
    </lineage>
</organism>
<dbReference type="AlphaFoldDB" id="A0A9P5XT09"/>
<accession>A0A9P5XT09</accession>
<sequence length="98" mass="10978">MPLIIHPESSCDVCLENLTYDDPTPPYAIPCGHILIFRIALDACAARIPTTVRCAENHICPNARKSSLPAKGRRQMSPAKTMIYFGDWLCRGIYRRSS</sequence>
<dbReference type="EMBL" id="MU150437">
    <property type="protein sequence ID" value="KAF9456313.1"/>
    <property type="molecule type" value="Genomic_DNA"/>
</dbReference>
<proteinExistence type="predicted"/>
<evidence type="ECO:0008006" key="3">
    <source>
        <dbReference type="Google" id="ProtNLM"/>
    </source>
</evidence>
<dbReference type="Proteomes" id="UP000807353">
    <property type="component" value="Unassembled WGS sequence"/>
</dbReference>